<dbReference type="KEGG" id="enn:FRE64_14335"/>
<reference evidence="1" key="1">
    <citation type="submission" date="2019-08" db="EMBL/GenBank/DDBJ databases">
        <title>Carotenoids and Carotenoid Binding Proteins in the Halophilic Cyanobacterium Euhalothece sp. ZM00.</title>
        <authorList>
            <person name="Cho S.M."/>
            <person name="Song J.Y."/>
            <person name="Park Y.-I."/>
        </authorList>
    </citation>
    <scope>NUCLEOTIDE SEQUENCE [LARGE SCALE GENOMIC DNA]</scope>
    <source>
        <strain evidence="1">Z-M001</strain>
    </source>
</reference>
<gene>
    <name evidence="1" type="ORF">FRE64_14335</name>
</gene>
<accession>A0A5B8NPS0</accession>
<proteinExistence type="predicted"/>
<keyword evidence="2" id="KW-1185">Reference proteome</keyword>
<dbReference type="AlphaFoldDB" id="A0A5B8NPS0"/>
<organism evidence="1 2">
    <name type="scientific">Euhalothece natronophila Z-M001</name>
    <dbReference type="NCBI Taxonomy" id="522448"/>
    <lineage>
        <taxon>Bacteria</taxon>
        <taxon>Bacillati</taxon>
        <taxon>Cyanobacteriota</taxon>
        <taxon>Cyanophyceae</taxon>
        <taxon>Oscillatoriophycideae</taxon>
        <taxon>Chroococcales</taxon>
        <taxon>Halothecacae</taxon>
        <taxon>Halothece cluster</taxon>
        <taxon>Euhalothece</taxon>
    </lineage>
</organism>
<dbReference type="EMBL" id="CP042326">
    <property type="protein sequence ID" value="QDZ41014.1"/>
    <property type="molecule type" value="Genomic_DNA"/>
</dbReference>
<dbReference type="InterPro" id="IPR054053">
    <property type="entry name" value="DUF6887"/>
</dbReference>
<dbReference type="Proteomes" id="UP000318453">
    <property type="component" value="Chromosome"/>
</dbReference>
<dbReference type="RefSeq" id="WP_146296853.1">
    <property type="nucleotide sequence ID" value="NZ_CP042326.1"/>
</dbReference>
<sequence>MTDQLEQMSRKEVRDYLRRNPNDDNAWEIFFQKLDHSPKQKISSLDEFKQLLKQKTNPNQTNN</sequence>
<evidence type="ECO:0000313" key="2">
    <source>
        <dbReference type="Proteomes" id="UP000318453"/>
    </source>
</evidence>
<protein>
    <submittedName>
        <fullName evidence="1">Uncharacterized protein</fullName>
    </submittedName>
</protein>
<name>A0A5B8NPS0_9CHRO</name>
<dbReference type="Pfam" id="PF21826">
    <property type="entry name" value="DUF6887"/>
    <property type="match status" value="1"/>
</dbReference>
<evidence type="ECO:0000313" key="1">
    <source>
        <dbReference type="EMBL" id="QDZ41014.1"/>
    </source>
</evidence>
<dbReference type="OrthoDB" id="426753at2"/>